<evidence type="ECO:0008006" key="4">
    <source>
        <dbReference type="Google" id="ProtNLM"/>
    </source>
</evidence>
<organism evidence="2 3">
    <name type="scientific">Solanum commersonii</name>
    <name type="common">Commerson's wild potato</name>
    <name type="synonym">Commerson's nightshade</name>
    <dbReference type="NCBI Taxonomy" id="4109"/>
    <lineage>
        <taxon>Eukaryota</taxon>
        <taxon>Viridiplantae</taxon>
        <taxon>Streptophyta</taxon>
        <taxon>Embryophyta</taxon>
        <taxon>Tracheophyta</taxon>
        <taxon>Spermatophyta</taxon>
        <taxon>Magnoliopsida</taxon>
        <taxon>eudicotyledons</taxon>
        <taxon>Gunneridae</taxon>
        <taxon>Pentapetalae</taxon>
        <taxon>asterids</taxon>
        <taxon>lamiids</taxon>
        <taxon>Solanales</taxon>
        <taxon>Solanaceae</taxon>
        <taxon>Solanoideae</taxon>
        <taxon>Solaneae</taxon>
        <taxon>Solanum</taxon>
    </lineage>
</organism>
<name>A0A9J5Z7F1_SOLCO</name>
<keyword evidence="3" id="KW-1185">Reference proteome</keyword>
<feature type="chain" id="PRO_5039926610" description="Secreted protein" evidence="1">
    <location>
        <begin position="17"/>
        <end position="96"/>
    </location>
</feature>
<comment type="caution">
    <text evidence="2">The sequence shown here is derived from an EMBL/GenBank/DDBJ whole genome shotgun (WGS) entry which is preliminary data.</text>
</comment>
<feature type="signal peptide" evidence="1">
    <location>
        <begin position="1"/>
        <end position="16"/>
    </location>
</feature>
<keyword evidence="1" id="KW-0732">Signal</keyword>
<reference evidence="2 3" key="1">
    <citation type="submission" date="2020-09" db="EMBL/GenBank/DDBJ databases">
        <title>De no assembly of potato wild relative species, Solanum commersonii.</title>
        <authorList>
            <person name="Cho K."/>
        </authorList>
    </citation>
    <scope>NUCLEOTIDE SEQUENCE [LARGE SCALE GENOMIC DNA]</scope>
    <source>
        <strain evidence="2">LZ3.2</strain>
        <tissue evidence="2">Leaf</tissue>
    </source>
</reference>
<dbReference type="AlphaFoldDB" id="A0A9J5Z7F1"/>
<protein>
    <recommendedName>
        <fullName evidence="4">Secreted protein</fullName>
    </recommendedName>
</protein>
<evidence type="ECO:0000313" key="2">
    <source>
        <dbReference type="EMBL" id="KAG5608947.1"/>
    </source>
</evidence>
<evidence type="ECO:0000256" key="1">
    <source>
        <dbReference type="SAM" id="SignalP"/>
    </source>
</evidence>
<sequence>MAIFGNQCFCMLVALALEVQSYLVPMLFGGDKYPLKMLRCVQAVSNTRVIEKEKLGDSSQVMDFHPEVCRISRIERFLYPCTKIAATVKVKYHYAC</sequence>
<dbReference type="Proteomes" id="UP000824120">
    <property type="component" value="Chromosome 4"/>
</dbReference>
<proteinExistence type="predicted"/>
<dbReference type="EMBL" id="JACXVP010000004">
    <property type="protein sequence ID" value="KAG5608947.1"/>
    <property type="molecule type" value="Genomic_DNA"/>
</dbReference>
<evidence type="ECO:0000313" key="3">
    <source>
        <dbReference type="Proteomes" id="UP000824120"/>
    </source>
</evidence>
<accession>A0A9J5Z7F1</accession>
<gene>
    <name evidence="2" type="ORF">H5410_020228</name>
</gene>